<gene>
    <name evidence="3" type="primary">dacB</name>
    <name evidence="3" type="ORF">GCM10023217_00560</name>
</gene>
<keyword evidence="2" id="KW-0378">Hydrolase</keyword>
<evidence type="ECO:0000256" key="2">
    <source>
        <dbReference type="ARBA" id="ARBA00022801"/>
    </source>
</evidence>
<evidence type="ECO:0000256" key="1">
    <source>
        <dbReference type="ARBA" id="ARBA00006096"/>
    </source>
</evidence>
<comment type="caution">
    <text evidence="3">The sequence shown here is derived from an EMBL/GenBank/DDBJ whole genome shotgun (WGS) entry which is preliminary data.</text>
</comment>
<sequence>MLTALSVLLVAALAVGGFLAYNWYYLRPEPVPVGTPAQPAAATVDPSILPVDPSAPAPTARGVAAQLRAGLKDRDLGKLTGMVSDPLTGQTLWTQSPDEPRTPASNAKILTAAAALLQLDHDARLTTEVVAGEDGQVILVGAVDPTLSGQAEGSDTYYTDAPRIADLAAQLQRSGIEITSVAVAPTSVTGPAMERTWDDADIEGGDIAPITSLMIDGARKDPMDEYSPRSDTGPLDAGRALADALGLPGPVAEAEPASTAKVLASVQSAPLSARVGDMMRLSDNVLAETLAVELSVAMGGPPSIAGGADAVVQVLRSNGFDVGGVVLRDASGLSAADKVPARLLDELVSAAAGDKQPKLRPLLDTFPVAAGTGTLTDRFDPKTNPGAGWVRAKTGTLTGVSSLTGIVQTVDGRVLAFAFMSGGTSPADARPALDALAGALRECGCRG</sequence>
<dbReference type="NCBIfam" id="TIGR00666">
    <property type="entry name" value="PBP4"/>
    <property type="match status" value="1"/>
</dbReference>
<dbReference type="Pfam" id="PF02113">
    <property type="entry name" value="Peptidase_S13"/>
    <property type="match status" value="2"/>
</dbReference>
<dbReference type="PRINTS" id="PR00922">
    <property type="entry name" value="DADACBPTASE3"/>
</dbReference>
<evidence type="ECO:0000313" key="4">
    <source>
        <dbReference type="Proteomes" id="UP001500822"/>
    </source>
</evidence>
<dbReference type="GO" id="GO:0004180">
    <property type="term" value="F:carboxypeptidase activity"/>
    <property type="evidence" value="ECO:0007669"/>
    <property type="project" value="UniProtKB-KW"/>
</dbReference>
<organism evidence="3 4">
    <name type="scientific">Gordonia alkaliphila</name>
    <dbReference type="NCBI Taxonomy" id="1053547"/>
    <lineage>
        <taxon>Bacteria</taxon>
        <taxon>Bacillati</taxon>
        <taxon>Actinomycetota</taxon>
        <taxon>Actinomycetes</taxon>
        <taxon>Mycobacteriales</taxon>
        <taxon>Gordoniaceae</taxon>
        <taxon>Gordonia</taxon>
    </lineage>
</organism>
<dbReference type="PANTHER" id="PTHR30023">
    <property type="entry name" value="D-ALANYL-D-ALANINE CARBOXYPEPTIDASE"/>
    <property type="match status" value="1"/>
</dbReference>
<dbReference type="Proteomes" id="UP001500822">
    <property type="component" value="Unassembled WGS sequence"/>
</dbReference>
<dbReference type="SUPFAM" id="SSF56601">
    <property type="entry name" value="beta-lactamase/transpeptidase-like"/>
    <property type="match status" value="1"/>
</dbReference>
<dbReference type="PANTHER" id="PTHR30023:SF0">
    <property type="entry name" value="PENICILLIN-SENSITIVE CARBOXYPEPTIDASE A"/>
    <property type="match status" value="1"/>
</dbReference>
<dbReference type="InterPro" id="IPR000667">
    <property type="entry name" value="Peptidase_S13"/>
</dbReference>
<comment type="similarity">
    <text evidence="1">Belongs to the peptidase S13 family.</text>
</comment>
<protein>
    <submittedName>
        <fullName evidence="3">D-alanyl-D-alanine carboxypeptidase/D-alanyl-D-alanine-endopeptidase</fullName>
    </submittedName>
</protein>
<keyword evidence="3" id="KW-0121">Carboxypeptidase</keyword>
<proteinExistence type="inferred from homology"/>
<dbReference type="Gene3D" id="3.40.710.10">
    <property type="entry name" value="DD-peptidase/beta-lactamase superfamily"/>
    <property type="match status" value="2"/>
</dbReference>
<keyword evidence="3" id="KW-0645">Protease</keyword>
<accession>A0ABP8YTF7</accession>
<evidence type="ECO:0000313" key="3">
    <source>
        <dbReference type="EMBL" id="GAA4737504.1"/>
    </source>
</evidence>
<name>A0ABP8YTF7_9ACTN</name>
<keyword evidence="4" id="KW-1185">Reference proteome</keyword>
<reference evidence="4" key="1">
    <citation type="journal article" date="2019" name="Int. J. Syst. Evol. Microbiol.">
        <title>The Global Catalogue of Microorganisms (GCM) 10K type strain sequencing project: providing services to taxonomists for standard genome sequencing and annotation.</title>
        <authorList>
            <consortium name="The Broad Institute Genomics Platform"/>
            <consortium name="The Broad Institute Genome Sequencing Center for Infectious Disease"/>
            <person name="Wu L."/>
            <person name="Ma J."/>
        </authorList>
    </citation>
    <scope>NUCLEOTIDE SEQUENCE [LARGE SCALE GENOMIC DNA]</scope>
    <source>
        <strain evidence="4">JCM 18077</strain>
    </source>
</reference>
<dbReference type="EMBL" id="BAABIE010000001">
    <property type="protein sequence ID" value="GAA4737504.1"/>
    <property type="molecule type" value="Genomic_DNA"/>
</dbReference>
<dbReference type="InterPro" id="IPR012338">
    <property type="entry name" value="Beta-lactam/transpept-like"/>
</dbReference>